<feature type="transmembrane region" description="Helical" evidence="1">
    <location>
        <begin position="300"/>
        <end position="318"/>
    </location>
</feature>
<reference evidence="2 3" key="1">
    <citation type="submission" date="2019-06" db="EMBL/GenBank/DDBJ databases">
        <title>Sequencing the genomes of 1000 actinobacteria strains.</title>
        <authorList>
            <person name="Klenk H.-P."/>
        </authorList>
    </citation>
    <scope>NUCLEOTIDE SEQUENCE [LARGE SCALE GENOMIC DNA]</scope>
    <source>
        <strain evidence="2 3">DSM 45928</strain>
    </source>
</reference>
<feature type="transmembrane region" description="Helical" evidence="1">
    <location>
        <begin position="241"/>
        <end position="261"/>
    </location>
</feature>
<keyword evidence="3" id="KW-1185">Reference proteome</keyword>
<feature type="transmembrane region" description="Helical" evidence="1">
    <location>
        <begin position="391"/>
        <end position="415"/>
    </location>
</feature>
<dbReference type="AlphaFoldDB" id="A0A543AW18"/>
<dbReference type="Proteomes" id="UP000317043">
    <property type="component" value="Unassembled WGS sequence"/>
</dbReference>
<organism evidence="2 3">
    <name type="scientific">Stackebrandtia endophytica</name>
    <dbReference type="NCBI Taxonomy" id="1496996"/>
    <lineage>
        <taxon>Bacteria</taxon>
        <taxon>Bacillati</taxon>
        <taxon>Actinomycetota</taxon>
        <taxon>Actinomycetes</taxon>
        <taxon>Glycomycetales</taxon>
        <taxon>Glycomycetaceae</taxon>
        <taxon>Stackebrandtia</taxon>
    </lineage>
</organism>
<keyword evidence="1" id="KW-0472">Membrane</keyword>
<accession>A0A543AW18</accession>
<feature type="transmembrane region" description="Helical" evidence="1">
    <location>
        <begin position="346"/>
        <end position="367"/>
    </location>
</feature>
<evidence type="ECO:0000313" key="3">
    <source>
        <dbReference type="Proteomes" id="UP000317043"/>
    </source>
</evidence>
<keyword evidence="1" id="KW-1133">Transmembrane helix</keyword>
<name>A0A543AW18_9ACTN</name>
<feature type="transmembrane region" description="Helical" evidence="1">
    <location>
        <begin position="462"/>
        <end position="482"/>
    </location>
</feature>
<feature type="transmembrane region" description="Helical" evidence="1">
    <location>
        <begin position="165"/>
        <end position="187"/>
    </location>
</feature>
<feature type="transmembrane region" description="Helical" evidence="1">
    <location>
        <begin position="129"/>
        <end position="153"/>
    </location>
</feature>
<evidence type="ECO:0000313" key="2">
    <source>
        <dbReference type="EMBL" id="TQL76777.1"/>
    </source>
</evidence>
<dbReference type="InParanoid" id="A0A543AW18"/>
<feature type="transmembrane region" description="Helical" evidence="1">
    <location>
        <begin position="88"/>
        <end position="108"/>
    </location>
</feature>
<feature type="transmembrane region" description="Helical" evidence="1">
    <location>
        <begin position="435"/>
        <end position="455"/>
    </location>
</feature>
<protein>
    <submittedName>
        <fullName evidence="2">ABC-2 type transport system permease protein</fullName>
    </submittedName>
</protein>
<gene>
    <name evidence="2" type="ORF">FB566_2314</name>
</gene>
<keyword evidence="1" id="KW-0812">Transmembrane</keyword>
<feature type="transmembrane region" description="Helical" evidence="1">
    <location>
        <begin position="505"/>
        <end position="526"/>
    </location>
</feature>
<sequence>MIGQRTFAGIGGLIRLILRRDRVRIPIWILALVGFTTSFLPSLPDLYPDAASRQARAAIMEGPAGLAMTGPGYGLDDYTLGAMVGQEFFGYSAIIIAIMSILLTIRHTRAEEETGRAELIRAAVIGRHAPLAAAVTVVVSLNVVIALLLGLLMPAVLPELSAASSMLYGFAGAAVGIVFAGVGAVAAQLTFSARGAVGIGMAALGFAYGARAVGDASVQAFSWLSPIGWAQQTRFYVDDRWWPLLLATGVAVLLFVGALGLSRRRDVGAGIFAPRVGAADASPFLSGPIGLAWRLQRGTFIAWSIGLAVFGAMYGSIIPEIETFVEGNEFIAQSYAMMGGDPVESFLGIVVMLLATVSGGYALQSALRMRGEETGMRTESILSGSVPRWRYVLGHLLVAAIGGPVVALVGIGAMATVGAAATGDAGLVGEVLAGAAAYVPALWLLTGLVVALFGLLPKLVHLVWIVLAYGIVIGMLGAFLNIPDWTMNLSPFSHVPQWPNESFDAVPLVAMTVTATGLVAIGLFGFRRRDLA</sequence>
<evidence type="ECO:0000256" key="1">
    <source>
        <dbReference type="SAM" id="Phobius"/>
    </source>
</evidence>
<proteinExistence type="predicted"/>
<feature type="transmembrane region" description="Helical" evidence="1">
    <location>
        <begin position="199"/>
        <end position="221"/>
    </location>
</feature>
<dbReference type="OrthoDB" id="2014935at2"/>
<dbReference type="EMBL" id="VFOW01000001">
    <property type="protein sequence ID" value="TQL76777.1"/>
    <property type="molecule type" value="Genomic_DNA"/>
</dbReference>
<dbReference type="RefSeq" id="WP_142038690.1">
    <property type="nucleotide sequence ID" value="NZ_JBHTGS010000001.1"/>
</dbReference>
<comment type="caution">
    <text evidence="2">The sequence shown here is derived from an EMBL/GenBank/DDBJ whole genome shotgun (WGS) entry which is preliminary data.</text>
</comment>
<feature type="transmembrane region" description="Helical" evidence="1">
    <location>
        <begin position="25"/>
        <end position="43"/>
    </location>
</feature>